<protein>
    <submittedName>
        <fullName evidence="1">Uncharacterized protein</fullName>
    </submittedName>
</protein>
<proteinExistence type="predicted"/>
<evidence type="ECO:0000313" key="2">
    <source>
        <dbReference type="Proteomes" id="UP000095003"/>
    </source>
</evidence>
<sequence>MAYIRNKKEELTGYQASRDFRPSVDLQCDFVMVYGIDDTMPDRIRQYREKGYVLHLMTGIAWGEYQDYLDGKWDGRKHWDEGQVERSGKDVIHNPTVPYMVPTVSFSEYLTERMKIAVDMGVEAIHVEEPEFWDRSGYSEAFKREYEIYYKEPWRPQHEDLDVQYKSARLKAYLYSRAIDRVSAALKEYAKVVYNRDLRFYVPTHSLLNYTQWKIMSPEAALINIPTVDGYIAQIWTGTSREANVYEGVYKERTFETAYLEYGVMQELVKGTGRRMWFLNDPIEDLPSYTWENYEYNYRKTAAASLLHPHIWHYEICPWPHRVFDGRYPRFQPNIAKKDETSYETDQSRPIPGSYSTLLSGMFQLFGDMEQKEFCFEGAGDSVGICMSDSGLFQRTFPDGIVNGRKLGDRFAMAKHKNTGNPVDEEAAEALMKEIREDESLLLDFIQSDAFPQFYGMSLPLLKYGLPVRPVQLDNVRRFAGYLDTLKVLILSYEYIKPEAPDINTAVLSWVMNGGTLLYIGDGSDPFHRIDSWWRKSGYENPARHLFRLAGMEETPEDGVYPAGNGKIVVWNMVPAKICLSRELAQEYRYKVKDALESLGLSWEFRNDLTLHRGPYIISAVMDESVTDEKKVWEGLFADLGENDYPVITHKEIGPDETALLFDFDTIREETFRVIGTSARVLDAQTDDGGFQLKLKTADKIRAYTRVRLPQKAAAALAVDEQGQHVPMEVNWDDASRTLLLCYDSHSEEVTVTGRWEN</sequence>
<name>A0A1E3AGN3_9FIRM</name>
<dbReference type="EMBL" id="MCGI01000006">
    <property type="protein sequence ID" value="ODM07908.1"/>
    <property type="molecule type" value="Genomic_DNA"/>
</dbReference>
<dbReference type="RefSeq" id="WP_069158854.1">
    <property type="nucleotide sequence ID" value="NZ_DBFYTC010000202.1"/>
</dbReference>
<accession>A0A1E3AGN3</accession>
<dbReference type="GeneID" id="93301122"/>
<dbReference type="PATRIC" id="fig|1432052.3.peg.5796"/>
<comment type="caution">
    <text evidence="1">The sequence shown here is derived from an EMBL/GenBank/DDBJ whole genome shotgun (WGS) entry which is preliminary data.</text>
</comment>
<dbReference type="AlphaFoldDB" id="A0A1E3AGN3"/>
<evidence type="ECO:0000313" key="1">
    <source>
        <dbReference type="EMBL" id="ODM07908.1"/>
    </source>
</evidence>
<organism evidence="1 2">
    <name type="scientific">Eisenbergiella tayi</name>
    <dbReference type="NCBI Taxonomy" id="1432052"/>
    <lineage>
        <taxon>Bacteria</taxon>
        <taxon>Bacillati</taxon>
        <taxon>Bacillota</taxon>
        <taxon>Clostridia</taxon>
        <taxon>Lachnospirales</taxon>
        <taxon>Lachnospiraceae</taxon>
        <taxon>Eisenbergiella</taxon>
    </lineage>
</organism>
<gene>
    <name evidence="1" type="ORF">BEH84_05231</name>
</gene>
<dbReference type="Proteomes" id="UP000095003">
    <property type="component" value="Unassembled WGS sequence"/>
</dbReference>
<reference evidence="1 2" key="1">
    <citation type="submission" date="2016-07" db="EMBL/GenBank/DDBJ databases">
        <title>Characterization of isolates of Eisenbergiella tayi derived from blood cultures, using whole genome sequencing.</title>
        <authorList>
            <person name="Burdz T."/>
            <person name="Wiebe D."/>
            <person name="Huynh C."/>
            <person name="Bernard K."/>
        </authorList>
    </citation>
    <scope>NUCLEOTIDE SEQUENCE [LARGE SCALE GENOMIC DNA]</scope>
    <source>
        <strain evidence="1 2">NML 120489</strain>
    </source>
</reference>